<sequence length="210" mass="23362">MQKTSMLFWILGIALTLLGVYESFFPSTPALLFIRLFGLAALLFTCVSLMIGPLTVLFPNRFAALIEPRRAVGLSAFVFMLAHFALVLVHVYVYAIELAFASLDTTLGTIGFVVFALVAFVSSDYAVKKLGSSWWKRIQQLTYVAFVIIVGHFFLSQKGPFIPLGNGQTFIHLAELFLWVLVLATILLQVLGFLAKRKRMQPPPAHLPPQ</sequence>
<dbReference type="PANTHER" id="PTHR36964:SF1">
    <property type="entry name" value="PROTEIN-METHIONINE-SULFOXIDE REDUCTASE HEME-BINDING SUBUNIT MSRQ"/>
    <property type="match status" value="1"/>
</dbReference>
<proteinExistence type="predicted"/>
<comment type="subcellular location">
    <subcellularLocation>
        <location evidence="1">Membrane</location>
        <topology evidence="1">Multi-pass membrane protein</topology>
    </subcellularLocation>
</comment>
<evidence type="ECO:0000256" key="5">
    <source>
        <dbReference type="ARBA" id="ARBA00023004"/>
    </source>
</evidence>
<accession>A0A7T9I238</accession>
<feature type="transmembrane region" description="Helical" evidence="7">
    <location>
        <begin position="176"/>
        <end position="195"/>
    </location>
</feature>
<evidence type="ECO:0000256" key="6">
    <source>
        <dbReference type="ARBA" id="ARBA00023136"/>
    </source>
</evidence>
<keyword evidence="2" id="KW-0813">Transport</keyword>
<keyword evidence="6 7" id="KW-0472">Membrane</keyword>
<protein>
    <submittedName>
        <fullName evidence="9">Ferric reductase-like transmembrane domain-containing protein</fullName>
    </submittedName>
</protein>
<evidence type="ECO:0000256" key="2">
    <source>
        <dbReference type="ARBA" id="ARBA00022448"/>
    </source>
</evidence>
<keyword evidence="5" id="KW-0408">Iron</keyword>
<feature type="domain" description="Ferric oxidoreductase" evidence="8">
    <location>
        <begin position="38"/>
        <end position="150"/>
    </location>
</feature>
<dbReference type="GO" id="GO:0010181">
    <property type="term" value="F:FMN binding"/>
    <property type="evidence" value="ECO:0007669"/>
    <property type="project" value="TreeGrafter"/>
</dbReference>
<feature type="transmembrane region" description="Helical" evidence="7">
    <location>
        <begin position="138"/>
        <end position="156"/>
    </location>
</feature>
<name>A0A7T9I238_9ARCH</name>
<evidence type="ECO:0000256" key="3">
    <source>
        <dbReference type="ARBA" id="ARBA00022692"/>
    </source>
</evidence>
<evidence type="ECO:0000256" key="1">
    <source>
        <dbReference type="ARBA" id="ARBA00004141"/>
    </source>
</evidence>
<keyword evidence="3 7" id="KW-0812">Transmembrane</keyword>
<dbReference type="InterPro" id="IPR013130">
    <property type="entry name" value="Fe3_Rdtase_TM_dom"/>
</dbReference>
<organism evidence="9">
    <name type="scientific">Candidatus Iainarchaeum sp</name>
    <dbReference type="NCBI Taxonomy" id="3101447"/>
    <lineage>
        <taxon>Archaea</taxon>
        <taxon>Candidatus Iainarchaeota</taxon>
        <taxon>Candidatus Iainarchaeia</taxon>
        <taxon>Candidatus Iainarchaeales</taxon>
        <taxon>Candidatus Iainarchaeaceae</taxon>
        <taxon>Candidatus Iainarchaeum</taxon>
    </lineage>
</organism>
<dbReference type="EMBL" id="CP064981">
    <property type="protein sequence ID" value="QQR93035.1"/>
    <property type="molecule type" value="Genomic_DNA"/>
</dbReference>
<dbReference type="PANTHER" id="PTHR36964">
    <property type="entry name" value="PROTEIN-METHIONINE-SULFOXIDE REDUCTASE HEME-BINDING SUBUNIT MSRQ"/>
    <property type="match status" value="1"/>
</dbReference>
<dbReference type="Proteomes" id="UP000596004">
    <property type="component" value="Chromosome"/>
</dbReference>
<dbReference type="GO" id="GO:0005886">
    <property type="term" value="C:plasma membrane"/>
    <property type="evidence" value="ECO:0007669"/>
    <property type="project" value="TreeGrafter"/>
</dbReference>
<evidence type="ECO:0000313" key="9">
    <source>
        <dbReference type="EMBL" id="QQR93035.1"/>
    </source>
</evidence>
<gene>
    <name evidence="9" type="ORF">IPJ89_02220</name>
</gene>
<dbReference type="AlphaFoldDB" id="A0A7T9I238"/>
<dbReference type="GO" id="GO:0020037">
    <property type="term" value="F:heme binding"/>
    <property type="evidence" value="ECO:0007669"/>
    <property type="project" value="TreeGrafter"/>
</dbReference>
<feature type="transmembrane region" description="Helical" evidence="7">
    <location>
        <begin position="107"/>
        <end position="126"/>
    </location>
</feature>
<feature type="transmembrane region" description="Helical" evidence="7">
    <location>
        <begin position="32"/>
        <end position="59"/>
    </location>
</feature>
<dbReference type="Pfam" id="PF01794">
    <property type="entry name" value="Ferric_reduct"/>
    <property type="match status" value="1"/>
</dbReference>
<evidence type="ECO:0000259" key="8">
    <source>
        <dbReference type="Pfam" id="PF01794"/>
    </source>
</evidence>
<evidence type="ECO:0000256" key="7">
    <source>
        <dbReference type="SAM" id="Phobius"/>
    </source>
</evidence>
<evidence type="ECO:0000256" key="4">
    <source>
        <dbReference type="ARBA" id="ARBA00022989"/>
    </source>
</evidence>
<keyword evidence="4 7" id="KW-1133">Transmembrane helix</keyword>
<dbReference type="GO" id="GO:0016679">
    <property type="term" value="F:oxidoreductase activity, acting on diphenols and related substances as donors"/>
    <property type="evidence" value="ECO:0007669"/>
    <property type="project" value="TreeGrafter"/>
</dbReference>
<reference evidence="9" key="1">
    <citation type="submission" date="2020-11" db="EMBL/GenBank/DDBJ databases">
        <title>Connecting structure to function with the recovery of over 1000 high-quality activated sludge metagenome-assembled genomes encoding full-length rRNA genes using long-read sequencing.</title>
        <authorList>
            <person name="Singleton C.M."/>
            <person name="Petriglieri F."/>
            <person name="Kristensen J.M."/>
            <person name="Kirkegaard R.H."/>
            <person name="Michaelsen T.Y."/>
            <person name="Andersen M.H."/>
            <person name="Karst S.M."/>
            <person name="Dueholm M.S."/>
            <person name="Nielsen P.H."/>
            <person name="Albertsen M."/>
        </authorList>
    </citation>
    <scope>NUCLEOTIDE SEQUENCE</scope>
    <source>
        <strain evidence="9">Fred_18-Q3-R57-64_BAT3C.431</strain>
    </source>
</reference>
<feature type="transmembrane region" description="Helical" evidence="7">
    <location>
        <begin position="71"/>
        <end position="95"/>
    </location>
</feature>
<dbReference type="InterPro" id="IPR022837">
    <property type="entry name" value="MsrQ-like"/>
</dbReference>